<organism evidence="2 3">
    <name type="scientific">Diaphorina citri</name>
    <name type="common">Asian citrus psyllid</name>
    <dbReference type="NCBI Taxonomy" id="121845"/>
    <lineage>
        <taxon>Eukaryota</taxon>
        <taxon>Metazoa</taxon>
        <taxon>Ecdysozoa</taxon>
        <taxon>Arthropoda</taxon>
        <taxon>Hexapoda</taxon>
        <taxon>Insecta</taxon>
        <taxon>Pterygota</taxon>
        <taxon>Neoptera</taxon>
        <taxon>Paraneoptera</taxon>
        <taxon>Hemiptera</taxon>
        <taxon>Sternorrhyncha</taxon>
        <taxon>Psylloidea</taxon>
        <taxon>Psyllidae</taxon>
        <taxon>Diaphorininae</taxon>
        <taxon>Diaphorina</taxon>
    </lineage>
</organism>
<sequence>MEKNILVFSDRRNGDACEDTRACLDDICDKVEAVTREVNMQTNPTTLESNAEQALMVLESKTATVSSHPSSPHDYGSLEEHEVLTGDSDPDRSKSPRQLNHVVELPSTVPRETLASTPSTGLNSVGSKAVGTMTSTQGLNDLYQRTPLLSTNGGADWNEPNSNGGPKIMFTSQEDKKRGSGAVNSNGGIVRIDIGAGAEDNPKFPEEKLKTFYGKLG</sequence>
<dbReference type="AlphaFoldDB" id="A0A1S4E818"/>
<feature type="compositionally biased region" description="Polar residues" evidence="1">
    <location>
        <begin position="150"/>
        <end position="164"/>
    </location>
</feature>
<accession>A0A1S4E818</accession>
<feature type="compositionally biased region" description="Polar residues" evidence="1">
    <location>
        <begin position="61"/>
        <end position="70"/>
    </location>
</feature>
<evidence type="ECO:0000256" key="1">
    <source>
        <dbReference type="SAM" id="MobiDB-lite"/>
    </source>
</evidence>
<feature type="region of interest" description="Disordered" evidence="1">
    <location>
        <begin position="61"/>
        <end position="129"/>
    </location>
</feature>
<dbReference type="PaxDb" id="121845-A0A1S4E818"/>
<feature type="region of interest" description="Disordered" evidence="1">
    <location>
        <begin position="150"/>
        <end position="188"/>
    </location>
</feature>
<dbReference type="GeneID" id="103506282"/>
<name>A0A1S4E818_DIACI</name>
<feature type="compositionally biased region" description="Polar residues" evidence="1">
    <location>
        <begin position="114"/>
        <end position="129"/>
    </location>
</feature>
<reference evidence="3" key="1">
    <citation type="submission" date="2025-08" db="UniProtKB">
        <authorList>
            <consortium name="RefSeq"/>
        </authorList>
    </citation>
    <scope>IDENTIFICATION</scope>
</reference>
<feature type="compositionally biased region" description="Basic and acidic residues" evidence="1">
    <location>
        <begin position="76"/>
        <end position="94"/>
    </location>
</feature>
<proteinExistence type="predicted"/>
<evidence type="ECO:0000313" key="3">
    <source>
        <dbReference type="RefSeq" id="XP_017298307.2"/>
    </source>
</evidence>
<dbReference type="Proteomes" id="UP000079169">
    <property type="component" value="Unplaced"/>
</dbReference>
<keyword evidence="2" id="KW-1185">Reference proteome</keyword>
<dbReference type="RefSeq" id="XP_017298307.2">
    <property type="nucleotide sequence ID" value="XM_017442818.2"/>
</dbReference>
<protein>
    <submittedName>
        <fullName evidence="3">Uncharacterized protein LOC103506282 isoform X1</fullName>
    </submittedName>
</protein>
<evidence type="ECO:0000313" key="2">
    <source>
        <dbReference type="Proteomes" id="UP000079169"/>
    </source>
</evidence>
<gene>
    <name evidence="3" type="primary">LOC103506282</name>
</gene>